<dbReference type="GO" id="GO:0046982">
    <property type="term" value="F:protein heterodimerization activity"/>
    <property type="evidence" value="ECO:0007669"/>
    <property type="project" value="InterPro"/>
</dbReference>
<dbReference type="EMBL" id="OU900104">
    <property type="protein sequence ID" value="CAG9856161.1"/>
    <property type="molecule type" value="Genomic_DNA"/>
</dbReference>
<evidence type="ECO:0000256" key="1">
    <source>
        <dbReference type="ARBA" id="ARBA00004123"/>
    </source>
</evidence>
<dbReference type="SUPFAM" id="SSF47113">
    <property type="entry name" value="Histone-fold"/>
    <property type="match status" value="1"/>
</dbReference>
<keyword evidence="7" id="KW-1185">Reference proteome</keyword>
<dbReference type="InterPro" id="IPR051431">
    <property type="entry name" value="TFIID_subunit_9"/>
</dbReference>
<dbReference type="Pfam" id="PF02291">
    <property type="entry name" value="TFIID-31kDa"/>
    <property type="match status" value="1"/>
</dbReference>
<evidence type="ECO:0000256" key="4">
    <source>
        <dbReference type="ARBA" id="ARBA00023163"/>
    </source>
</evidence>
<accession>A0A9N9TLI6</accession>
<comment type="similarity">
    <text evidence="2">Belongs to the TAF9 family.</text>
</comment>
<keyword evidence="5" id="KW-0539">Nucleus</keyword>
<keyword evidence="3" id="KW-0805">Transcription regulation</keyword>
<dbReference type="AlphaFoldDB" id="A0A9N9TLI6"/>
<proteinExistence type="inferred from homology"/>
<sequence>MADKEKSKVTQSKHFPKDGQVIMAIMKEMGITDYEPKTIVQLTEFVYRYATSILEEARMYATNSKQKFLSVDDVKLALQLTCESTFTTPPPREVLMELANVKNYSVLPPVKPHCGLRLPPDRYCLASSNYTLRSNKKNAKATFAPVGPGMKLTPKANINFIKRPAGGMAKQTVTIPKPVTKVISTPQKTVLKPKIEIMQNMQISNEMDFEMGSLKRKREDDSDQMLL</sequence>
<evidence type="ECO:0008006" key="8">
    <source>
        <dbReference type="Google" id="ProtNLM"/>
    </source>
</evidence>
<dbReference type="PANTHER" id="PTHR48068">
    <property type="entry name" value="TAF9 RNA POLYMERASE II, TATA BOX-BINDING PROTEIN (TBP)-ASSOCIATED FACTOR"/>
    <property type="match status" value="1"/>
</dbReference>
<reference evidence="6" key="1">
    <citation type="submission" date="2022-01" db="EMBL/GenBank/DDBJ databases">
        <authorList>
            <person name="King R."/>
        </authorList>
    </citation>
    <scope>NUCLEOTIDE SEQUENCE</scope>
</reference>
<evidence type="ECO:0000313" key="6">
    <source>
        <dbReference type="EMBL" id="CAG9856161.1"/>
    </source>
</evidence>
<organism evidence="6 7">
    <name type="scientific">Phyllotreta striolata</name>
    <name type="common">Striped flea beetle</name>
    <name type="synonym">Crioceris striolata</name>
    <dbReference type="NCBI Taxonomy" id="444603"/>
    <lineage>
        <taxon>Eukaryota</taxon>
        <taxon>Metazoa</taxon>
        <taxon>Ecdysozoa</taxon>
        <taxon>Arthropoda</taxon>
        <taxon>Hexapoda</taxon>
        <taxon>Insecta</taxon>
        <taxon>Pterygota</taxon>
        <taxon>Neoptera</taxon>
        <taxon>Endopterygota</taxon>
        <taxon>Coleoptera</taxon>
        <taxon>Polyphaga</taxon>
        <taxon>Cucujiformia</taxon>
        <taxon>Chrysomeloidea</taxon>
        <taxon>Chrysomelidae</taxon>
        <taxon>Galerucinae</taxon>
        <taxon>Alticini</taxon>
        <taxon>Phyllotreta</taxon>
    </lineage>
</organism>
<comment type="subcellular location">
    <subcellularLocation>
        <location evidence="1">Nucleus</location>
    </subcellularLocation>
</comment>
<evidence type="ECO:0000256" key="3">
    <source>
        <dbReference type="ARBA" id="ARBA00023015"/>
    </source>
</evidence>
<protein>
    <recommendedName>
        <fullName evidence="8">Transcription initiation factor TFIID subunit 9</fullName>
    </recommendedName>
</protein>
<evidence type="ECO:0000313" key="7">
    <source>
        <dbReference type="Proteomes" id="UP001153712"/>
    </source>
</evidence>
<name>A0A9N9TLI6_PHYSR</name>
<dbReference type="GO" id="GO:0016251">
    <property type="term" value="F:RNA polymerase II general transcription initiation factor activity"/>
    <property type="evidence" value="ECO:0007669"/>
    <property type="project" value="TreeGrafter"/>
</dbReference>
<dbReference type="GO" id="GO:0005669">
    <property type="term" value="C:transcription factor TFIID complex"/>
    <property type="evidence" value="ECO:0007669"/>
    <property type="project" value="TreeGrafter"/>
</dbReference>
<gene>
    <name evidence="6" type="ORF">PHYEVI_LOCUS2587</name>
</gene>
<dbReference type="CDD" id="cd07979">
    <property type="entry name" value="HFD_TAF9"/>
    <property type="match status" value="1"/>
</dbReference>
<dbReference type="Proteomes" id="UP001153712">
    <property type="component" value="Chromosome 11"/>
</dbReference>
<dbReference type="InterPro" id="IPR009072">
    <property type="entry name" value="Histone-fold"/>
</dbReference>
<dbReference type="FunFam" id="1.10.20.10:FF:000018">
    <property type="entry name" value="Transcription initiation factor TFIID subunit 9"/>
    <property type="match status" value="1"/>
</dbReference>
<dbReference type="GO" id="GO:0000124">
    <property type="term" value="C:SAGA complex"/>
    <property type="evidence" value="ECO:0007669"/>
    <property type="project" value="TreeGrafter"/>
</dbReference>
<evidence type="ECO:0000256" key="2">
    <source>
        <dbReference type="ARBA" id="ARBA00007646"/>
    </source>
</evidence>
<dbReference type="OrthoDB" id="341924at2759"/>
<evidence type="ECO:0000256" key="5">
    <source>
        <dbReference type="ARBA" id="ARBA00023242"/>
    </source>
</evidence>
<keyword evidence="4" id="KW-0804">Transcription</keyword>
<dbReference type="InterPro" id="IPR003162">
    <property type="entry name" value="TFIID-31"/>
</dbReference>
<dbReference type="GO" id="GO:0051123">
    <property type="term" value="P:RNA polymerase II preinitiation complex assembly"/>
    <property type="evidence" value="ECO:0007669"/>
    <property type="project" value="TreeGrafter"/>
</dbReference>
<dbReference type="GO" id="GO:0003713">
    <property type="term" value="F:transcription coactivator activity"/>
    <property type="evidence" value="ECO:0007669"/>
    <property type="project" value="TreeGrafter"/>
</dbReference>
<dbReference type="PANTHER" id="PTHR48068:SF4">
    <property type="entry name" value="TATA-BOX BINDING PROTEIN ASSOCIATED FACTOR 9"/>
    <property type="match status" value="1"/>
</dbReference>
<dbReference type="Gene3D" id="1.10.20.10">
    <property type="entry name" value="Histone, subunit A"/>
    <property type="match status" value="1"/>
</dbReference>